<proteinExistence type="predicted"/>
<dbReference type="RefSeq" id="WP_172167645.1">
    <property type="nucleotide sequence ID" value="NZ_WOEZ01000109.1"/>
</dbReference>
<dbReference type="AlphaFoldDB" id="A0A972NSQ7"/>
<gene>
    <name evidence="2" type="ORF">GNZ13_20595</name>
</gene>
<feature type="transmembrane region" description="Helical" evidence="1">
    <location>
        <begin position="73"/>
        <end position="91"/>
    </location>
</feature>
<feature type="transmembrane region" description="Helical" evidence="1">
    <location>
        <begin position="121"/>
        <end position="138"/>
    </location>
</feature>
<organism evidence="2 3">
    <name type="scientific">Paraburkholderia elongata</name>
    <dbReference type="NCBI Taxonomy" id="2675747"/>
    <lineage>
        <taxon>Bacteria</taxon>
        <taxon>Pseudomonadati</taxon>
        <taxon>Pseudomonadota</taxon>
        <taxon>Betaproteobacteria</taxon>
        <taxon>Burkholderiales</taxon>
        <taxon>Burkholderiaceae</taxon>
        <taxon>Paraburkholderia</taxon>
    </lineage>
</organism>
<accession>A0A972NSQ7</accession>
<keyword evidence="1" id="KW-0812">Transmembrane</keyword>
<reference evidence="2 3" key="1">
    <citation type="submission" date="2019-11" db="EMBL/GenBank/DDBJ databases">
        <title>Metabolism of dissolved organic matter in forest soils.</title>
        <authorList>
            <person name="Cyle K.T."/>
            <person name="Wilhelm R.C."/>
            <person name="Martinez C.E."/>
        </authorList>
    </citation>
    <scope>NUCLEOTIDE SEQUENCE [LARGE SCALE GENOMIC DNA]</scope>
    <source>
        <strain evidence="2 3">5N</strain>
    </source>
</reference>
<protein>
    <recommendedName>
        <fullName evidence="4">FUSC family protein</fullName>
    </recommendedName>
</protein>
<feature type="transmembrane region" description="Helical" evidence="1">
    <location>
        <begin position="144"/>
        <end position="166"/>
    </location>
</feature>
<evidence type="ECO:0008006" key="4">
    <source>
        <dbReference type="Google" id="ProtNLM"/>
    </source>
</evidence>
<feature type="transmembrane region" description="Helical" evidence="1">
    <location>
        <begin position="97"/>
        <end position="114"/>
    </location>
</feature>
<comment type="caution">
    <text evidence="2">The sequence shown here is derived from an EMBL/GenBank/DDBJ whole genome shotgun (WGS) entry which is preliminary data.</text>
</comment>
<evidence type="ECO:0000313" key="3">
    <source>
        <dbReference type="Proteomes" id="UP000655523"/>
    </source>
</evidence>
<keyword evidence="3" id="KW-1185">Reference proteome</keyword>
<keyword evidence="1" id="KW-1133">Transmembrane helix</keyword>
<dbReference type="Proteomes" id="UP000655523">
    <property type="component" value="Unassembled WGS sequence"/>
</dbReference>
<dbReference type="EMBL" id="WOEZ01000109">
    <property type="protein sequence ID" value="NPT56915.1"/>
    <property type="molecule type" value="Genomic_DNA"/>
</dbReference>
<keyword evidence="1" id="KW-0472">Membrane</keyword>
<evidence type="ECO:0000313" key="2">
    <source>
        <dbReference type="EMBL" id="NPT56915.1"/>
    </source>
</evidence>
<name>A0A972NSQ7_9BURK</name>
<evidence type="ECO:0000256" key="1">
    <source>
        <dbReference type="SAM" id="Phobius"/>
    </source>
</evidence>
<sequence>MTPSTRAVLRRLTGSGTLRHMPLGDALRGGIVCATPAVLAAVPHTPLLSWSAIAAFWTCFCDPGGSRRTRLRFALAFGAAGAVASGLGAWVGAWATLALVLAALTGFVGAFAGVKGSKVGLCALLVATDFALSVAFPAGDLSHAVAYGAYFLYGNLWAVAFAILLWHTDPLSPARRAVAVC</sequence>